<dbReference type="EMBL" id="LDAU01000194">
    <property type="protein sequence ID" value="KRX00167.1"/>
    <property type="molecule type" value="Genomic_DNA"/>
</dbReference>
<feature type="compositionally biased region" description="Polar residues" evidence="2">
    <location>
        <begin position="1001"/>
        <end position="1010"/>
    </location>
</feature>
<name>A0A0V0QD83_PSEPJ</name>
<evidence type="ECO:0000313" key="4">
    <source>
        <dbReference type="EMBL" id="KRX00167.1"/>
    </source>
</evidence>
<feature type="compositionally biased region" description="Basic and acidic residues" evidence="2">
    <location>
        <begin position="1039"/>
        <end position="1049"/>
    </location>
</feature>
<dbReference type="Gene3D" id="1.20.120.1630">
    <property type="match status" value="1"/>
</dbReference>
<feature type="region of interest" description="Disordered" evidence="2">
    <location>
        <begin position="731"/>
        <end position="753"/>
    </location>
</feature>
<feature type="transmembrane region" description="Helical" evidence="3">
    <location>
        <begin position="6"/>
        <end position="25"/>
    </location>
</feature>
<keyword evidence="3" id="KW-0472">Membrane</keyword>
<reference evidence="4 5" key="1">
    <citation type="journal article" date="2015" name="Sci. Rep.">
        <title>Genome of the facultative scuticociliatosis pathogen Pseudocohnilembus persalinus provides insight into its virulence through horizontal gene transfer.</title>
        <authorList>
            <person name="Xiong J."/>
            <person name="Wang G."/>
            <person name="Cheng J."/>
            <person name="Tian M."/>
            <person name="Pan X."/>
            <person name="Warren A."/>
            <person name="Jiang C."/>
            <person name="Yuan D."/>
            <person name="Miao W."/>
        </authorList>
    </citation>
    <scope>NUCLEOTIDE SEQUENCE [LARGE SCALE GENOMIC DNA]</scope>
    <source>
        <strain evidence="4">36N120E</strain>
    </source>
</reference>
<dbReference type="Pfam" id="PF06966">
    <property type="entry name" value="DUF1295"/>
    <property type="match status" value="1"/>
</dbReference>
<evidence type="ECO:0000256" key="1">
    <source>
        <dbReference type="SAM" id="Coils"/>
    </source>
</evidence>
<feature type="transmembrane region" description="Helical" evidence="3">
    <location>
        <begin position="37"/>
        <end position="60"/>
    </location>
</feature>
<dbReference type="PROSITE" id="PS50244">
    <property type="entry name" value="S5A_REDUCTASE"/>
    <property type="match status" value="1"/>
</dbReference>
<evidence type="ECO:0000256" key="3">
    <source>
        <dbReference type="SAM" id="Phobius"/>
    </source>
</evidence>
<dbReference type="InterPro" id="IPR036770">
    <property type="entry name" value="Ankyrin_rpt-contain_sf"/>
</dbReference>
<sequence length="1073" mass="128264">MSTKHLDFFIICFGLYTASLAANNFEEIFQNNTNSKNIWYQTALHSGAYIVVLYIFSFFYNNCSFIDFQWSVYPLLRAVQIYERRENKNFNLAFFLPFMMLLMYATRLTCQPIREFYSNNGLRHQDWRYQKFEKMMPFRFIYWIFAFCAFFVTPYVCVTLMTMPFLSFINRLNFKDHTITDMQLAGLAVMFISQIIQGSADFDLYEWRQERKSRDMVITKGFWAYSRHPNYFGEILFWWGIWIYCFQGSGYQYPWGPFVESILFIYGTGPLMEKMLLENKPRYQKYKNCVISAYVPFLTIGRGSKINYKVSSQSLLNKKLNASKQTEPQQIQSQSFLKMDQNSKVSINLQNSQIVEKQNIDKIYDEFIFRDNFTRKKIKIKDLKKIELAGSQNKEYSMDISQILDIKKQQNSFQQNSVLQKIYEQGLIKQNNKQSDKKNNKNNNKSSIVSIDEFDNSNIGAMHKKKIFQKAHQELIQMNQNQLEQYIQGNKLKPELKEIGLAQLSRMPEKEKEIVKQFFQQPGELRNSVKYNKFLDGFLQEFPNQYENKKLKHWNMFVNMFQQQYQTLLEDIQIQENKEIRTEKENQHLEKCLQEKEKLEKQITQYKNILGNQTDFPEINPLLNNKFMQRILNDKPDKNFDFLFKNNKKEWNAAEELELARPGIQRELMNKFEAEKKKNASYLVDPPKNHISEQDLQVYQNSLLYDQMFNPEMFQNNKYFMEKLEKFKNRNSFQQQQSTMSTATKRTNLADQKADPRISIDKKSLQRQINDNNQDYFSNLINNKNSLNLQQKQQNEEEKQNLYKQSIFKLKKHPPELKADIFLTNYQKSKYSQLRAQSVRNNIDLLPDVNLYNTQIVLPVKDIRKRNLETLSSIDEKYKVKKVTKEQNQFFEFIKQGMITDIRNSLESMPELAQSVDQNGNNTIHKAVHSKKDQLKIIKLLHEYGAQSSWKNLNDRSPLNMAELIYKNCQIQQKKELYRNIIYQLNFYEEQEKSYQDQKSRNFSQMSLNPQSSKQQQRDKKMQQQQQQDKQIQEIEQSEQEHQDEHEKEIQNILQNKKKLTNLEIKQINIIQQ</sequence>
<dbReference type="PANTHER" id="PTHR32251">
    <property type="entry name" value="3-OXO-5-ALPHA-STEROID 4-DEHYDROGENASE"/>
    <property type="match status" value="1"/>
</dbReference>
<organism evidence="4 5">
    <name type="scientific">Pseudocohnilembus persalinus</name>
    <name type="common">Ciliate</name>
    <dbReference type="NCBI Taxonomy" id="266149"/>
    <lineage>
        <taxon>Eukaryota</taxon>
        <taxon>Sar</taxon>
        <taxon>Alveolata</taxon>
        <taxon>Ciliophora</taxon>
        <taxon>Intramacronucleata</taxon>
        <taxon>Oligohymenophorea</taxon>
        <taxon>Scuticociliatia</taxon>
        <taxon>Philasterida</taxon>
        <taxon>Pseudocohnilembidae</taxon>
        <taxon>Pseudocohnilembus</taxon>
    </lineage>
</organism>
<dbReference type="PANTHER" id="PTHR32251:SF23">
    <property type="entry name" value="3-OXO-5-ALPHA-STEROID 4-DEHYDROGENASE (DUF1295)"/>
    <property type="match status" value="1"/>
</dbReference>
<keyword evidence="1" id="KW-0175">Coiled coil</keyword>
<gene>
    <name evidence="4" type="ORF">PPERSA_10666</name>
</gene>
<keyword evidence="5" id="KW-1185">Reference proteome</keyword>
<dbReference type="Gene3D" id="1.25.40.20">
    <property type="entry name" value="Ankyrin repeat-containing domain"/>
    <property type="match status" value="1"/>
</dbReference>
<proteinExistence type="predicted"/>
<evidence type="ECO:0000313" key="5">
    <source>
        <dbReference type="Proteomes" id="UP000054937"/>
    </source>
</evidence>
<protein>
    <submittedName>
        <fullName evidence="4">Ankyrin repeat-containing domain</fullName>
    </submittedName>
</protein>
<comment type="caution">
    <text evidence="4">The sequence shown here is derived from an EMBL/GenBank/DDBJ whole genome shotgun (WGS) entry which is preliminary data.</text>
</comment>
<feature type="region of interest" description="Disordered" evidence="2">
    <location>
        <begin position="996"/>
        <end position="1049"/>
    </location>
</feature>
<dbReference type="AlphaFoldDB" id="A0A0V0QD83"/>
<dbReference type="InterPro" id="IPR010721">
    <property type="entry name" value="UstE-like"/>
</dbReference>
<feature type="coiled-coil region" evidence="1">
    <location>
        <begin position="558"/>
        <end position="609"/>
    </location>
</feature>
<dbReference type="Proteomes" id="UP000054937">
    <property type="component" value="Unassembled WGS sequence"/>
</dbReference>
<evidence type="ECO:0000256" key="2">
    <source>
        <dbReference type="SAM" id="MobiDB-lite"/>
    </source>
</evidence>
<feature type="compositionally biased region" description="Polar residues" evidence="2">
    <location>
        <begin position="731"/>
        <end position="750"/>
    </location>
</feature>
<feature type="transmembrane region" description="Helical" evidence="3">
    <location>
        <begin position="140"/>
        <end position="166"/>
    </location>
</feature>
<keyword evidence="3" id="KW-0812">Transmembrane</keyword>
<dbReference type="OrthoDB" id="201504at2759"/>
<dbReference type="InParanoid" id="A0A0V0QD83"/>
<feature type="region of interest" description="Disordered" evidence="2">
    <location>
        <begin position="430"/>
        <end position="449"/>
    </location>
</feature>
<dbReference type="GO" id="GO:0016020">
    <property type="term" value="C:membrane"/>
    <property type="evidence" value="ECO:0007669"/>
    <property type="project" value="TreeGrafter"/>
</dbReference>
<accession>A0A0V0QD83</accession>
<dbReference type="SUPFAM" id="SSF48403">
    <property type="entry name" value="Ankyrin repeat"/>
    <property type="match status" value="1"/>
</dbReference>
<keyword evidence="3" id="KW-1133">Transmembrane helix</keyword>